<keyword evidence="3" id="KW-1185">Reference proteome</keyword>
<dbReference type="Proteomes" id="UP001153618">
    <property type="component" value="Unassembled WGS sequence"/>
</dbReference>
<accession>A0A9W4IJ16</accession>
<dbReference type="SUPFAM" id="SSF54427">
    <property type="entry name" value="NTF2-like"/>
    <property type="match status" value="1"/>
</dbReference>
<dbReference type="InterPro" id="IPR045875">
    <property type="entry name" value="NTF2"/>
</dbReference>
<evidence type="ECO:0000313" key="3">
    <source>
        <dbReference type="Proteomes" id="UP001153618"/>
    </source>
</evidence>
<reference evidence="2" key="1">
    <citation type="submission" date="2021-07" db="EMBL/GenBank/DDBJ databases">
        <authorList>
            <person name="Branca A.L. A."/>
        </authorList>
    </citation>
    <scope>NUCLEOTIDE SEQUENCE</scope>
</reference>
<dbReference type="GO" id="GO:0006913">
    <property type="term" value="P:nucleocytoplasmic transport"/>
    <property type="evidence" value="ECO:0007669"/>
    <property type="project" value="InterPro"/>
</dbReference>
<dbReference type="PROSITE" id="PS50177">
    <property type="entry name" value="NTF2_DOMAIN"/>
    <property type="match status" value="1"/>
</dbReference>
<name>A0A9W4IJ16_PENOL</name>
<organism evidence="2 3">
    <name type="scientific">Penicillium olsonii</name>
    <dbReference type="NCBI Taxonomy" id="99116"/>
    <lineage>
        <taxon>Eukaryota</taxon>
        <taxon>Fungi</taxon>
        <taxon>Dikarya</taxon>
        <taxon>Ascomycota</taxon>
        <taxon>Pezizomycotina</taxon>
        <taxon>Eurotiomycetes</taxon>
        <taxon>Eurotiomycetidae</taxon>
        <taxon>Eurotiales</taxon>
        <taxon>Aspergillaceae</taxon>
        <taxon>Penicillium</taxon>
    </lineage>
</organism>
<dbReference type="Pfam" id="PF02136">
    <property type="entry name" value="NTF2"/>
    <property type="match status" value="1"/>
</dbReference>
<gene>
    <name evidence="2" type="ORF">POLS_LOCUS9599</name>
</gene>
<comment type="caution">
    <text evidence="2">The sequence shown here is derived from an EMBL/GenBank/DDBJ whole genome shotgun (WGS) entry which is preliminary data.</text>
</comment>
<dbReference type="InterPro" id="IPR032710">
    <property type="entry name" value="NTF2-like_dom_sf"/>
</dbReference>
<dbReference type="PANTHER" id="PTHR12612">
    <property type="entry name" value="NUCLEAR TRANSPORT FACTOR 2"/>
    <property type="match status" value="1"/>
</dbReference>
<proteinExistence type="predicted"/>
<dbReference type="OrthoDB" id="25408at2759"/>
<dbReference type="InterPro" id="IPR002075">
    <property type="entry name" value="NTF2_dom"/>
</dbReference>
<feature type="domain" description="NTF2" evidence="1">
    <location>
        <begin position="16"/>
        <end position="159"/>
    </location>
</feature>
<evidence type="ECO:0000313" key="2">
    <source>
        <dbReference type="EMBL" id="CAG8286888.1"/>
    </source>
</evidence>
<sequence>MAPPNEDTLTKVSTEAATEFVQTFYQALRSNRESIGSYYDANPQTIIFNGNPVIDGAAVQDIFVNQMPPANFEIQSYDCQIINKAFPTTLPGGGLKPPAEMGVKDMSILILVSGAVRYGENREQPQRGFSETFVLTPNPSADRVRGRKDFLIQSQNFRLVV</sequence>
<dbReference type="EMBL" id="CAJVOS010000093">
    <property type="protein sequence ID" value="CAG8286888.1"/>
    <property type="molecule type" value="Genomic_DNA"/>
</dbReference>
<evidence type="ECO:0000259" key="1">
    <source>
        <dbReference type="PROSITE" id="PS50177"/>
    </source>
</evidence>
<protein>
    <recommendedName>
        <fullName evidence="1">NTF2 domain-containing protein</fullName>
    </recommendedName>
</protein>
<dbReference type="InterPro" id="IPR018222">
    <property type="entry name" value="Nuclear_transport_factor_2_euk"/>
</dbReference>
<dbReference type="Gene3D" id="3.10.450.50">
    <property type="match status" value="1"/>
</dbReference>
<dbReference type="AlphaFoldDB" id="A0A9W4IJ16"/>